<dbReference type="SUPFAM" id="SSF69304">
    <property type="entry name" value="Tricorn protease N-terminal domain"/>
    <property type="match status" value="1"/>
</dbReference>
<feature type="signal peptide" evidence="3">
    <location>
        <begin position="1"/>
        <end position="25"/>
    </location>
</feature>
<comment type="similarity">
    <text evidence="1">Belongs to the TolB family.</text>
</comment>
<organism evidence="4 5">
    <name type="scientific">Eiseniibacteriota bacterium</name>
    <dbReference type="NCBI Taxonomy" id="2212470"/>
    <lineage>
        <taxon>Bacteria</taxon>
        <taxon>Candidatus Eiseniibacteriota</taxon>
    </lineage>
</organism>
<comment type="caution">
    <text evidence="4">The sequence shown here is derived from an EMBL/GenBank/DDBJ whole genome shotgun (WGS) entry which is preliminary data.</text>
</comment>
<dbReference type="InterPro" id="IPR011042">
    <property type="entry name" value="6-blade_b-propeller_TolB-like"/>
</dbReference>
<sequence>MRLSRPISAALLAALLLASARPAHAQAFGKNKVQYESLEWSVLATPHLRLHYYAEEESLARRLVVFADSVCVEYDGRFRLPPRRPIPFLLYSVHHLFQQTNATPGLVSEGTGGLTELIKGRVLLPHTGSWARLAWVTRHELTHAYMIEKLSRVMREHHRSQNYLPPLWFTEGLAEFCGTHWDADAEGLLRDAVVSGEALPLTQSEPITGTVLMYKEGQSFLLYLAEHRGADKVFDLLDNWYRAEDFETVFRITFGVSLKAMDDEWFASLRRRYYPEVAEASSPSEVARRLTRRGYYNLGPHALPRSSPSDTTVRFCYFAASEAGVDLMINEPGRRGRRRDLRLLHGGQSPSFESFHLFQNRPDASPSGLVVLSSKRGGRDALYLVDSHRRRVVRKLEFPNLVALNDPTLAPGDTAVVFSAQNYGGRSDLYRACFGGPNVRLERLTNDDFDDVEPDVSSDGAWVLFASDRGERGGQYSLFRMSLRTGAIETLSDPGQGDDRQPVYSPDGRWIAFRSTRHGTSDLYVRPAEPASQARRVTRLIGPAMDPDWLPDGRGLLFTGQDRIRFQTYAIKFDPDTLHVEPETPSQPRPVVPTAVSSAEPSPYQRRLSLDLAQNAVSFDPGLGSPLGAGQIALSDVLGNEEIYIFLSNDSDRFGNFWDGFEGGLTYVNRSRRLNWGVGGFRLTQVYDADLNEVRRERRLGLLGLASYPFNKFTRLEGTMLVRHASDHRLRSGEFRNVDLLSNFVALVHDNARWTLLGPSGGSRFFTSAGFTRDLSSGAGDFATL</sequence>
<dbReference type="Gene3D" id="2.120.10.30">
    <property type="entry name" value="TolB, C-terminal domain"/>
    <property type="match status" value="1"/>
</dbReference>
<protein>
    <recommendedName>
        <fullName evidence="6">Peptidase MA-like domain-containing protein</fullName>
    </recommendedName>
</protein>
<dbReference type="InterPro" id="IPR011659">
    <property type="entry name" value="WD40"/>
</dbReference>
<dbReference type="AlphaFoldDB" id="A0A538SJF4"/>
<dbReference type="PANTHER" id="PTHR36842:SF1">
    <property type="entry name" value="PROTEIN TOLB"/>
    <property type="match status" value="1"/>
</dbReference>
<name>A0A538SJF4_UNCEI</name>
<evidence type="ECO:0000313" key="5">
    <source>
        <dbReference type="Proteomes" id="UP000320184"/>
    </source>
</evidence>
<dbReference type="EMBL" id="VBOT01000069">
    <property type="protein sequence ID" value="TMQ51504.1"/>
    <property type="molecule type" value="Genomic_DNA"/>
</dbReference>
<evidence type="ECO:0000256" key="3">
    <source>
        <dbReference type="SAM" id="SignalP"/>
    </source>
</evidence>
<dbReference type="PANTHER" id="PTHR36842">
    <property type="entry name" value="PROTEIN TOLB HOMOLOG"/>
    <property type="match status" value="1"/>
</dbReference>
<feature type="non-terminal residue" evidence="4">
    <location>
        <position position="785"/>
    </location>
</feature>
<feature type="chain" id="PRO_5022131850" description="Peptidase MA-like domain-containing protein" evidence="3">
    <location>
        <begin position="26"/>
        <end position="785"/>
    </location>
</feature>
<evidence type="ECO:0000313" key="4">
    <source>
        <dbReference type="EMBL" id="TMQ51504.1"/>
    </source>
</evidence>
<evidence type="ECO:0000256" key="1">
    <source>
        <dbReference type="ARBA" id="ARBA00009820"/>
    </source>
</evidence>
<feature type="region of interest" description="Disordered" evidence="2">
    <location>
        <begin position="578"/>
        <end position="597"/>
    </location>
</feature>
<dbReference type="Pfam" id="PF07676">
    <property type="entry name" value="PD40"/>
    <property type="match status" value="2"/>
</dbReference>
<dbReference type="Proteomes" id="UP000320184">
    <property type="component" value="Unassembled WGS sequence"/>
</dbReference>
<reference evidence="4 5" key="1">
    <citation type="journal article" date="2019" name="Nat. Microbiol.">
        <title>Mediterranean grassland soil C-N compound turnover is dependent on rainfall and depth, and is mediated by genomically divergent microorganisms.</title>
        <authorList>
            <person name="Diamond S."/>
            <person name="Andeer P.F."/>
            <person name="Li Z."/>
            <person name="Crits-Christoph A."/>
            <person name="Burstein D."/>
            <person name="Anantharaman K."/>
            <person name="Lane K.R."/>
            <person name="Thomas B.C."/>
            <person name="Pan C."/>
            <person name="Northen T.R."/>
            <person name="Banfield J.F."/>
        </authorList>
    </citation>
    <scope>NUCLEOTIDE SEQUENCE [LARGE SCALE GENOMIC DNA]</scope>
    <source>
        <strain evidence="4">WS_3</strain>
    </source>
</reference>
<gene>
    <name evidence="4" type="ORF">E6K73_05505</name>
</gene>
<proteinExistence type="inferred from homology"/>
<accession>A0A538SJF4</accession>
<evidence type="ECO:0000256" key="2">
    <source>
        <dbReference type="SAM" id="MobiDB-lite"/>
    </source>
</evidence>
<keyword evidence="3" id="KW-0732">Signal</keyword>
<evidence type="ECO:0008006" key="6">
    <source>
        <dbReference type="Google" id="ProtNLM"/>
    </source>
</evidence>